<comment type="subcellular location">
    <subcellularLocation>
        <location evidence="13">Cell membrane</location>
        <topology evidence="13">Single-pass membrane protein</topology>
    </subcellularLocation>
    <subcellularLocation>
        <location evidence="12">Endomembrane system</location>
        <topology evidence="12">Single-pass membrane protein</topology>
    </subcellularLocation>
</comment>
<dbReference type="GO" id="GO:0045259">
    <property type="term" value="C:proton-transporting ATP synthase complex"/>
    <property type="evidence" value="ECO:0007669"/>
    <property type="project" value="UniProtKB-KW"/>
</dbReference>
<keyword evidence="6 13" id="KW-0375">Hydrogen ion transport</keyword>
<evidence type="ECO:0000256" key="12">
    <source>
        <dbReference type="ARBA" id="ARBA00037847"/>
    </source>
</evidence>
<evidence type="ECO:0000313" key="17">
    <source>
        <dbReference type="Proteomes" id="UP000772186"/>
    </source>
</evidence>
<evidence type="ECO:0000256" key="5">
    <source>
        <dbReference type="ARBA" id="ARBA00022692"/>
    </source>
</evidence>
<dbReference type="GO" id="GO:0046961">
    <property type="term" value="F:proton-transporting ATPase activity, rotational mechanism"/>
    <property type="evidence" value="ECO:0007669"/>
    <property type="project" value="TreeGrafter"/>
</dbReference>
<keyword evidence="15" id="KW-0175">Coiled coil</keyword>
<evidence type="ECO:0000256" key="2">
    <source>
        <dbReference type="ARBA" id="ARBA00022448"/>
    </source>
</evidence>
<keyword evidence="10 13" id="KW-0066">ATP synthesis</keyword>
<keyword evidence="4 13" id="KW-0138">CF(0)</keyword>
<evidence type="ECO:0000256" key="9">
    <source>
        <dbReference type="ARBA" id="ARBA00023136"/>
    </source>
</evidence>
<sequence length="194" mass="22352">MILTNYHYALKYSAEADDVKSDGIKTELVDKFKTIFPTYPMIIATLIALVLVILILWFLLYKPIKKAIKERQDYIQKNIDEAKESNQLSQEKLKEANKRLAEAYVESDELVKNAKLHGEKIISDYTDKARIESKRIIERAQSEIETERIKMAQESKNNIANAAIEISKKIIGNEISKKTQDEIINAYLNDESNK</sequence>
<dbReference type="CDD" id="cd06503">
    <property type="entry name" value="ATP-synt_Fo_b"/>
    <property type="match status" value="1"/>
</dbReference>
<comment type="subunit">
    <text evidence="13">F-type ATPases have 2 components, F(1) - the catalytic core - and F(0) - the membrane proton channel. F(1) has five subunits: alpha(3), beta(3), gamma(1), delta(1), epsilon(1). F(0) has three main subunits: a(1), b(2) and c(10-14). The alpha and beta chains form an alternating ring which encloses part of the gamma chain. F(1) is attached to F(0) by a central stalk formed by the gamma and epsilon chains, while a peripheral stalk is formed by the delta and b chains.</text>
</comment>
<protein>
    <recommendedName>
        <fullName evidence="13">ATP synthase subunit b</fullName>
    </recommendedName>
    <alternativeName>
        <fullName evidence="13">ATP synthase F(0) sector subunit b</fullName>
    </alternativeName>
    <alternativeName>
        <fullName evidence="13">ATPase subunit I</fullName>
    </alternativeName>
    <alternativeName>
        <fullName evidence="13">F-type ATPase subunit b</fullName>
        <shortName evidence="13">F-ATPase subunit b</shortName>
    </alternativeName>
</protein>
<keyword evidence="17" id="KW-1185">Reference proteome</keyword>
<proteinExistence type="inferred from homology"/>
<evidence type="ECO:0000256" key="8">
    <source>
        <dbReference type="ARBA" id="ARBA00023065"/>
    </source>
</evidence>
<dbReference type="GO" id="GO:0046933">
    <property type="term" value="F:proton-transporting ATP synthase activity, rotational mechanism"/>
    <property type="evidence" value="ECO:0007669"/>
    <property type="project" value="UniProtKB-UniRule"/>
</dbReference>
<evidence type="ECO:0000256" key="7">
    <source>
        <dbReference type="ARBA" id="ARBA00022989"/>
    </source>
</evidence>
<evidence type="ECO:0000256" key="1">
    <source>
        <dbReference type="ARBA" id="ARBA00005513"/>
    </source>
</evidence>
<evidence type="ECO:0000256" key="3">
    <source>
        <dbReference type="ARBA" id="ARBA00022475"/>
    </source>
</evidence>
<keyword evidence="5 13" id="KW-0812">Transmembrane</keyword>
<keyword evidence="2 13" id="KW-0813">Transport</keyword>
<dbReference type="GO" id="GO:0012505">
    <property type="term" value="C:endomembrane system"/>
    <property type="evidence" value="ECO:0007669"/>
    <property type="project" value="UniProtKB-SubCell"/>
</dbReference>
<dbReference type="InterPro" id="IPR050059">
    <property type="entry name" value="ATP_synthase_B_chain"/>
</dbReference>
<comment type="function">
    <text evidence="11 13">F(1)F(0) ATP synthase produces ATP from ADP in the presence of a proton or sodium gradient. F-type ATPases consist of two structural domains, F(1) containing the extramembraneous catalytic core and F(0) containing the membrane proton channel, linked together by a central stalk and a peripheral stalk. During catalysis, ATP synthesis in the catalytic domain of F(1) is coupled via a rotary mechanism of the central stalk subunits to proton translocation.</text>
</comment>
<dbReference type="AlphaFoldDB" id="A0A953NGI1"/>
<dbReference type="Proteomes" id="UP000772186">
    <property type="component" value="Unassembled WGS sequence"/>
</dbReference>
<accession>A0A953NGI1</accession>
<evidence type="ECO:0000256" key="6">
    <source>
        <dbReference type="ARBA" id="ARBA00022781"/>
    </source>
</evidence>
<organism evidence="16 17">
    <name type="scientific">Mycoplasma tauri</name>
    <dbReference type="NCBI Taxonomy" id="547987"/>
    <lineage>
        <taxon>Bacteria</taxon>
        <taxon>Bacillati</taxon>
        <taxon>Mycoplasmatota</taxon>
        <taxon>Mollicutes</taxon>
        <taxon>Mycoplasmataceae</taxon>
        <taxon>Mycoplasma</taxon>
    </lineage>
</organism>
<dbReference type="HAMAP" id="MF_01398">
    <property type="entry name" value="ATP_synth_b_bprime"/>
    <property type="match status" value="1"/>
</dbReference>
<keyword evidence="8 13" id="KW-0406">Ion transport</keyword>
<dbReference type="InterPro" id="IPR028987">
    <property type="entry name" value="ATP_synth_B-like_membr_sf"/>
</dbReference>
<dbReference type="NCBIfam" id="TIGR01144">
    <property type="entry name" value="ATP_synt_b"/>
    <property type="match status" value="1"/>
</dbReference>
<dbReference type="EMBL" id="JAIQBY010000033">
    <property type="protein sequence ID" value="MBZ4195609.1"/>
    <property type="molecule type" value="Genomic_DNA"/>
</dbReference>
<dbReference type="InterPro" id="IPR002146">
    <property type="entry name" value="ATP_synth_b/b'su_bac/chlpt"/>
</dbReference>
<keyword evidence="7 13" id="KW-1133">Transmembrane helix</keyword>
<evidence type="ECO:0000256" key="10">
    <source>
        <dbReference type="ARBA" id="ARBA00023310"/>
    </source>
</evidence>
<evidence type="ECO:0000256" key="14">
    <source>
        <dbReference type="RuleBase" id="RU003848"/>
    </source>
</evidence>
<keyword evidence="9 13" id="KW-0472">Membrane</keyword>
<name>A0A953NGI1_9MOLU</name>
<comment type="similarity">
    <text evidence="1 13 14">Belongs to the ATPase B chain family.</text>
</comment>
<gene>
    <name evidence="13 16" type="primary">atpF</name>
    <name evidence="16" type="ORF">LAD73_02690</name>
</gene>
<dbReference type="PANTHER" id="PTHR33445">
    <property type="entry name" value="ATP SYNTHASE SUBUNIT B', CHLOROPLASTIC"/>
    <property type="match status" value="1"/>
</dbReference>
<keyword evidence="3 13" id="KW-1003">Cell membrane</keyword>
<evidence type="ECO:0000313" key="16">
    <source>
        <dbReference type="EMBL" id="MBZ4195609.1"/>
    </source>
</evidence>
<evidence type="ECO:0000256" key="13">
    <source>
        <dbReference type="HAMAP-Rule" id="MF_01398"/>
    </source>
</evidence>
<evidence type="ECO:0000256" key="4">
    <source>
        <dbReference type="ARBA" id="ARBA00022547"/>
    </source>
</evidence>
<dbReference type="Pfam" id="PF00430">
    <property type="entry name" value="ATP-synt_B"/>
    <property type="match status" value="1"/>
</dbReference>
<evidence type="ECO:0000256" key="11">
    <source>
        <dbReference type="ARBA" id="ARBA00025198"/>
    </source>
</evidence>
<dbReference type="GO" id="GO:0005886">
    <property type="term" value="C:plasma membrane"/>
    <property type="evidence" value="ECO:0007669"/>
    <property type="project" value="UniProtKB-SubCell"/>
</dbReference>
<feature type="transmembrane region" description="Helical" evidence="13">
    <location>
        <begin position="39"/>
        <end position="61"/>
    </location>
</feature>
<evidence type="ECO:0000256" key="15">
    <source>
        <dbReference type="SAM" id="Coils"/>
    </source>
</evidence>
<comment type="caution">
    <text evidence="16">The sequence shown here is derived from an EMBL/GenBank/DDBJ whole genome shotgun (WGS) entry which is preliminary data.</text>
</comment>
<comment type="function">
    <text evidence="13">Component of the F(0) channel, it forms part of the peripheral stalk, linking F(1) to F(0).</text>
</comment>
<dbReference type="Gene3D" id="1.20.5.620">
    <property type="entry name" value="F1F0 ATP synthase subunit B, membrane domain"/>
    <property type="match status" value="1"/>
</dbReference>
<dbReference type="PANTHER" id="PTHR33445:SF1">
    <property type="entry name" value="ATP SYNTHASE SUBUNIT B"/>
    <property type="match status" value="1"/>
</dbReference>
<reference evidence="16 17" key="1">
    <citation type="submission" date="2021-09" db="EMBL/GenBank/DDBJ databases">
        <title>WGS of Mycoplasma sp. Zaradi2 strains.</title>
        <authorList>
            <person name="Spergser J."/>
        </authorList>
    </citation>
    <scope>NUCLEOTIDE SEQUENCE [LARGE SCALE GENOMIC DNA]</scope>
    <source>
        <strain evidence="16 17">1331</strain>
    </source>
</reference>
<feature type="coiled-coil region" evidence="15">
    <location>
        <begin position="79"/>
        <end position="113"/>
    </location>
</feature>
<dbReference type="InterPro" id="IPR005864">
    <property type="entry name" value="ATP_synth_F0_bsu_bac"/>
</dbReference>
<dbReference type="RefSeq" id="WP_205517614.1">
    <property type="nucleotide sequence ID" value="NZ_CP070479.1"/>
</dbReference>
<dbReference type="SUPFAM" id="SSF81573">
    <property type="entry name" value="F1F0 ATP synthase subunit B, membrane domain"/>
    <property type="match status" value="1"/>
</dbReference>